<name>A0A2A5AWF7_9GAMM</name>
<dbReference type="InterPro" id="IPR001054">
    <property type="entry name" value="A/G_cyclase"/>
</dbReference>
<sequence>MNWLPRNITFRSFRSRLIVFLLALLIPVLGGIFYYVNQNNTDYTEETINTYLGLGADVFDYTRQQQAMTLKAITNSLTWDFGFRTAYAANDPATLFDAALNVLDRSQDIVDMLMIVDMDNEVVIDTETQGFEVLDNAWLHLVEEANESEEGQSDMIMIINGLPFQVIALPLYLPRQVAWIIGGFALDEEFVNQVKETTVSDVSIVKIEGNEVEVIVSTLPEHQQELLSSQANFGEAGASSLQRMNYDDGDYTTLLRSLYGESGDALQVFAVFQRSYDENIENVVQFRGLLIRFYLLVLIVSLLTVLLLARSITNPLSRLVDVVKKIEEGDYGRSVTVSSKDEIGELADSVNSMAKGLAEKEKVRDLLGKVVSHQIAEQLLNNPVELGGEERTATILFSDIRGFTSYCENLPPKQVLEALNSVLTTISDIVEKHQGVVDKYNGDAVMALFGVPIKGDNDASNAMAAALDIVNALEKADSELSACVGINTGLMVAGNLGSSNRMNYSVIGDTVNLAARLEGLTRFYEVSNIVGEMSKDAAPEYIYRELDEVCVAGKTLSVRIYELIGKKSTVSVEKKADIEQFENALQLYRSKNWDKAETLFTQLQIKCDNAHLCQIFIDRIARYKKIPPAEDWQGVFVFDAK</sequence>
<feature type="domain" description="Guanylate cyclase" evidence="2">
    <location>
        <begin position="394"/>
        <end position="518"/>
    </location>
</feature>
<dbReference type="PROSITE" id="PS50125">
    <property type="entry name" value="GUANYLATE_CYCLASE_2"/>
    <property type="match status" value="1"/>
</dbReference>
<dbReference type="InterPro" id="IPR003660">
    <property type="entry name" value="HAMP_dom"/>
</dbReference>
<evidence type="ECO:0000259" key="2">
    <source>
        <dbReference type="PROSITE" id="PS50125"/>
    </source>
</evidence>
<dbReference type="GO" id="GO:0006171">
    <property type="term" value="P:cAMP biosynthetic process"/>
    <property type="evidence" value="ECO:0007669"/>
    <property type="project" value="TreeGrafter"/>
</dbReference>
<dbReference type="PROSITE" id="PS50885">
    <property type="entry name" value="HAMP"/>
    <property type="match status" value="1"/>
</dbReference>
<evidence type="ECO:0008006" key="6">
    <source>
        <dbReference type="Google" id="ProtNLM"/>
    </source>
</evidence>
<proteinExistence type="predicted"/>
<dbReference type="SUPFAM" id="SSF55073">
    <property type="entry name" value="Nucleotide cyclase"/>
    <property type="match status" value="1"/>
</dbReference>
<keyword evidence="1" id="KW-0472">Membrane</keyword>
<protein>
    <recommendedName>
        <fullName evidence="6">Adenylate/guanylate cyclase domain-containing protein</fullName>
    </recommendedName>
</protein>
<dbReference type="PANTHER" id="PTHR43081">
    <property type="entry name" value="ADENYLATE CYCLASE, TERMINAL-DIFFERENTIATION SPECIFIC-RELATED"/>
    <property type="match status" value="1"/>
</dbReference>
<reference evidence="5" key="1">
    <citation type="submission" date="2017-08" db="EMBL/GenBank/DDBJ databases">
        <title>A dynamic microbial community with high functional redundancy inhabits the cold, oxic subseafloor aquifer.</title>
        <authorList>
            <person name="Tully B.J."/>
            <person name="Wheat C.G."/>
            <person name="Glazer B.T."/>
            <person name="Huber J.A."/>
        </authorList>
    </citation>
    <scope>NUCLEOTIDE SEQUENCE [LARGE SCALE GENOMIC DNA]</scope>
</reference>
<evidence type="ECO:0000259" key="3">
    <source>
        <dbReference type="PROSITE" id="PS50885"/>
    </source>
</evidence>
<accession>A0A2A5AWF7</accession>
<organism evidence="4 5">
    <name type="scientific">SAR86 cluster bacterium</name>
    <dbReference type="NCBI Taxonomy" id="2030880"/>
    <lineage>
        <taxon>Bacteria</taxon>
        <taxon>Pseudomonadati</taxon>
        <taxon>Pseudomonadota</taxon>
        <taxon>Gammaproteobacteria</taxon>
        <taxon>SAR86 cluster</taxon>
    </lineage>
</organism>
<dbReference type="Pfam" id="PF00211">
    <property type="entry name" value="Guanylate_cyc"/>
    <property type="match status" value="1"/>
</dbReference>
<dbReference type="InterPro" id="IPR029787">
    <property type="entry name" value="Nucleotide_cyclase"/>
</dbReference>
<dbReference type="SUPFAM" id="SSF158472">
    <property type="entry name" value="HAMP domain-like"/>
    <property type="match status" value="1"/>
</dbReference>
<dbReference type="Gene3D" id="6.10.340.10">
    <property type="match status" value="1"/>
</dbReference>
<keyword evidence="1" id="KW-1133">Transmembrane helix</keyword>
<dbReference type="Proteomes" id="UP000218327">
    <property type="component" value="Unassembled WGS sequence"/>
</dbReference>
<gene>
    <name evidence="4" type="ORF">COA96_12480</name>
</gene>
<feature type="transmembrane region" description="Helical" evidence="1">
    <location>
        <begin position="289"/>
        <end position="309"/>
    </location>
</feature>
<dbReference type="GO" id="GO:0035556">
    <property type="term" value="P:intracellular signal transduction"/>
    <property type="evidence" value="ECO:0007669"/>
    <property type="project" value="InterPro"/>
</dbReference>
<evidence type="ECO:0000313" key="4">
    <source>
        <dbReference type="EMBL" id="PCJ23186.1"/>
    </source>
</evidence>
<dbReference type="CDD" id="cd06225">
    <property type="entry name" value="HAMP"/>
    <property type="match status" value="1"/>
</dbReference>
<keyword evidence="1" id="KW-0812">Transmembrane</keyword>
<dbReference type="Pfam" id="PF00672">
    <property type="entry name" value="HAMP"/>
    <property type="match status" value="1"/>
</dbReference>
<comment type="caution">
    <text evidence="4">The sequence shown here is derived from an EMBL/GenBank/DDBJ whole genome shotgun (WGS) entry which is preliminary data.</text>
</comment>
<feature type="domain" description="HAMP" evidence="3">
    <location>
        <begin position="310"/>
        <end position="362"/>
    </location>
</feature>
<dbReference type="EMBL" id="NVVJ01000043">
    <property type="protein sequence ID" value="PCJ23186.1"/>
    <property type="molecule type" value="Genomic_DNA"/>
</dbReference>
<dbReference type="AlphaFoldDB" id="A0A2A5AWF7"/>
<dbReference type="CDD" id="cd07302">
    <property type="entry name" value="CHD"/>
    <property type="match status" value="1"/>
</dbReference>
<evidence type="ECO:0000313" key="5">
    <source>
        <dbReference type="Proteomes" id="UP000218327"/>
    </source>
</evidence>
<dbReference type="InterPro" id="IPR050697">
    <property type="entry name" value="Adenylyl/Guanylyl_Cyclase_3/4"/>
</dbReference>
<dbReference type="Gene3D" id="3.30.70.1230">
    <property type="entry name" value="Nucleotide cyclase"/>
    <property type="match status" value="1"/>
</dbReference>
<dbReference type="GO" id="GO:0004016">
    <property type="term" value="F:adenylate cyclase activity"/>
    <property type="evidence" value="ECO:0007669"/>
    <property type="project" value="UniProtKB-ARBA"/>
</dbReference>
<evidence type="ECO:0000256" key="1">
    <source>
        <dbReference type="SAM" id="Phobius"/>
    </source>
</evidence>
<dbReference type="GO" id="GO:0016020">
    <property type="term" value="C:membrane"/>
    <property type="evidence" value="ECO:0007669"/>
    <property type="project" value="InterPro"/>
</dbReference>
<dbReference type="SMART" id="SM00044">
    <property type="entry name" value="CYCc"/>
    <property type="match status" value="1"/>
</dbReference>
<dbReference type="SMART" id="SM00304">
    <property type="entry name" value="HAMP"/>
    <property type="match status" value="1"/>
</dbReference>
<dbReference type="PANTHER" id="PTHR43081:SF1">
    <property type="entry name" value="ADENYLATE CYCLASE, TERMINAL-DIFFERENTIATION SPECIFIC"/>
    <property type="match status" value="1"/>
</dbReference>